<keyword evidence="12 15" id="KW-1015">Disulfide bond</keyword>
<dbReference type="InterPro" id="IPR051735">
    <property type="entry name" value="CFEM_domain"/>
</dbReference>
<evidence type="ECO:0000256" key="11">
    <source>
        <dbReference type="ARBA" id="ARBA00023136"/>
    </source>
</evidence>
<dbReference type="SMART" id="SM00747">
    <property type="entry name" value="CFEM"/>
    <property type="match status" value="1"/>
</dbReference>
<keyword evidence="7" id="KW-0336">GPI-anchor</keyword>
<evidence type="ECO:0000256" key="3">
    <source>
        <dbReference type="ARBA" id="ARBA00010031"/>
    </source>
</evidence>
<comment type="similarity">
    <text evidence="3">Belongs to the RBT5 family.</text>
</comment>
<keyword evidence="8 15" id="KW-0479">Metal-binding</keyword>
<proteinExistence type="inferred from homology"/>
<evidence type="ECO:0000259" key="18">
    <source>
        <dbReference type="PROSITE" id="PS52012"/>
    </source>
</evidence>
<keyword evidence="14" id="KW-0449">Lipoprotein</keyword>
<keyword evidence="10 15" id="KW-0408">Iron</keyword>
<sequence length="178" mass="17691">MMMKYTTLTCLSMTWLVLAQSLSDLPSCATGCLDGAVRQVSTCATSDLVCVCKKFDAIQGAAASCVLGACGKEVALNKVLPVTLQLCAKTSPGSSSGNAPFPQPGNSASVFPQPVTSSATPSPVMTTTSFATTPDATISPTSPTSTVSTGSPISTAGAAVVGPVGRLAMLIAGGLALL</sequence>
<dbReference type="PROSITE" id="PS52012">
    <property type="entry name" value="CFEM"/>
    <property type="match status" value="1"/>
</dbReference>
<dbReference type="PANTHER" id="PTHR37928">
    <property type="entry name" value="CFEM DOMAIN PROTEIN (AFU_ORTHOLOGUE AFUA_6G14090)"/>
    <property type="match status" value="1"/>
</dbReference>
<organism evidence="19 20">
    <name type="scientific">Claviceps pusilla</name>
    <dbReference type="NCBI Taxonomy" id="123648"/>
    <lineage>
        <taxon>Eukaryota</taxon>
        <taxon>Fungi</taxon>
        <taxon>Dikarya</taxon>
        <taxon>Ascomycota</taxon>
        <taxon>Pezizomycotina</taxon>
        <taxon>Sordariomycetes</taxon>
        <taxon>Hypocreomycetidae</taxon>
        <taxon>Hypocreales</taxon>
        <taxon>Clavicipitaceae</taxon>
        <taxon>Claviceps</taxon>
    </lineage>
</organism>
<evidence type="ECO:0000256" key="16">
    <source>
        <dbReference type="SAM" id="MobiDB-lite"/>
    </source>
</evidence>
<dbReference type="Pfam" id="PF05730">
    <property type="entry name" value="CFEM"/>
    <property type="match status" value="1"/>
</dbReference>
<evidence type="ECO:0000256" key="14">
    <source>
        <dbReference type="ARBA" id="ARBA00023288"/>
    </source>
</evidence>
<comment type="subcellular location">
    <subcellularLocation>
        <location evidence="1">Cell membrane</location>
        <topology evidence="1">Lipid-anchor</topology>
        <topology evidence="1">GPI-anchor</topology>
    </subcellularLocation>
    <subcellularLocation>
        <location evidence="2">Secreted</location>
    </subcellularLocation>
</comment>
<name>A0A9P7N358_9HYPO</name>
<evidence type="ECO:0000256" key="4">
    <source>
        <dbReference type="ARBA" id="ARBA00022475"/>
    </source>
</evidence>
<dbReference type="GO" id="GO:0098552">
    <property type="term" value="C:side of membrane"/>
    <property type="evidence" value="ECO:0007669"/>
    <property type="project" value="UniProtKB-KW"/>
</dbReference>
<feature type="signal peptide" evidence="17">
    <location>
        <begin position="1"/>
        <end position="19"/>
    </location>
</feature>
<evidence type="ECO:0000256" key="13">
    <source>
        <dbReference type="ARBA" id="ARBA00023180"/>
    </source>
</evidence>
<reference evidence="19" key="1">
    <citation type="journal article" date="2020" name="bioRxiv">
        <title>Whole genome comparisons of ergot fungi reveals the divergence and evolution of species within the genus Claviceps are the result of varying mechanisms driving genome evolution and host range expansion.</title>
        <authorList>
            <person name="Wyka S.A."/>
            <person name="Mondo S.J."/>
            <person name="Liu M."/>
            <person name="Dettman J."/>
            <person name="Nalam V."/>
            <person name="Broders K.D."/>
        </authorList>
    </citation>
    <scope>NUCLEOTIDE SEQUENCE</scope>
    <source>
        <strain evidence="19">CCC 602</strain>
    </source>
</reference>
<evidence type="ECO:0000256" key="10">
    <source>
        <dbReference type="ARBA" id="ARBA00023004"/>
    </source>
</evidence>
<comment type="caution">
    <text evidence="15">Lacks conserved residue(s) required for the propagation of feature annotation.</text>
</comment>
<dbReference type="Proteomes" id="UP000748025">
    <property type="component" value="Unassembled WGS sequence"/>
</dbReference>
<evidence type="ECO:0000256" key="7">
    <source>
        <dbReference type="ARBA" id="ARBA00022622"/>
    </source>
</evidence>
<protein>
    <recommendedName>
        <fullName evidence="18">CFEM domain-containing protein</fullName>
    </recommendedName>
</protein>
<evidence type="ECO:0000256" key="8">
    <source>
        <dbReference type="ARBA" id="ARBA00022723"/>
    </source>
</evidence>
<evidence type="ECO:0000313" key="19">
    <source>
        <dbReference type="EMBL" id="KAG5988920.1"/>
    </source>
</evidence>
<evidence type="ECO:0000256" key="12">
    <source>
        <dbReference type="ARBA" id="ARBA00023157"/>
    </source>
</evidence>
<feature type="chain" id="PRO_5040431638" description="CFEM domain-containing protein" evidence="17">
    <location>
        <begin position="20"/>
        <end position="178"/>
    </location>
</feature>
<feature type="compositionally biased region" description="Low complexity" evidence="16">
    <location>
        <begin position="126"/>
        <end position="151"/>
    </location>
</feature>
<keyword evidence="20" id="KW-1185">Reference proteome</keyword>
<feature type="binding site" description="axial binding residue" evidence="15">
    <location>
        <position position="47"/>
    </location>
    <ligand>
        <name>heme</name>
        <dbReference type="ChEBI" id="CHEBI:30413"/>
    </ligand>
    <ligandPart>
        <name>Fe</name>
        <dbReference type="ChEBI" id="CHEBI:18248"/>
    </ligandPart>
</feature>
<dbReference type="InterPro" id="IPR008427">
    <property type="entry name" value="Extracellular_membr_CFEM_dom"/>
</dbReference>
<evidence type="ECO:0000256" key="2">
    <source>
        <dbReference type="ARBA" id="ARBA00004613"/>
    </source>
</evidence>
<dbReference type="AlphaFoldDB" id="A0A9P7N358"/>
<dbReference type="GO" id="GO:0005886">
    <property type="term" value="C:plasma membrane"/>
    <property type="evidence" value="ECO:0007669"/>
    <property type="project" value="UniProtKB-SubCell"/>
</dbReference>
<keyword evidence="6 15" id="KW-0349">Heme</keyword>
<keyword evidence="9 17" id="KW-0732">Signal</keyword>
<evidence type="ECO:0000256" key="5">
    <source>
        <dbReference type="ARBA" id="ARBA00022525"/>
    </source>
</evidence>
<dbReference type="GO" id="GO:0005576">
    <property type="term" value="C:extracellular region"/>
    <property type="evidence" value="ECO:0007669"/>
    <property type="project" value="UniProtKB-SubCell"/>
</dbReference>
<keyword evidence="13" id="KW-0325">Glycoprotein</keyword>
<evidence type="ECO:0000256" key="15">
    <source>
        <dbReference type="PROSITE-ProRule" id="PRU01356"/>
    </source>
</evidence>
<dbReference type="EMBL" id="SRPW01003004">
    <property type="protein sequence ID" value="KAG5988920.1"/>
    <property type="molecule type" value="Genomic_DNA"/>
</dbReference>
<evidence type="ECO:0000256" key="1">
    <source>
        <dbReference type="ARBA" id="ARBA00004609"/>
    </source>
</evidence>
<gene>
    <name evidence="19" type="ORF">E4U43_004610</name>
</gene>
<keyword evidence="11" id="KW-0472">Membrane</keyword>
<evidence type="ECO:0000256" key="6">
    <source>
        <dbReference type="ARBA" id="ARBA00022617"/>
    </source>
</evidence>
<comment type="caution">
    <text evidence="19">The sequence shown here is derived from an EMBL/GenBank/DDBJ whole genome shotgun (WGS) entry which is preliminary data.</text>
</comment>
<feature type="compositionally biased region" description="Polar residues" evidence="16">
    <location>
        <begin position="95"/>
        <end position="125"/>
    </location>
</feature>
<keyword evidence="4" id="KW-1003">Cell membrane</keyword>
<evidence type="ECO:0000256" key="9">
    <source>
        <dbReference type="ARBA" id="ARBA00022729"/>
    </source>
</evidence>
<keyword evidence="5" id="KW-0964">Secreted</keyword>
<accession>A0A9P7N358</accession>
<evidence type="ECO:0000313" key="20">
    <source>
        <dbReference type="Proteomes" id="UP000748025"/>
    </source>
</evidence>
<feature type="region of interest" description="Disordered" evidence="16">
    <location>
        <begin position="95"/>
        <end position="151"/>
    </location>
</feature>
<dbReference type="PANTHER" id="PTHR37928:SF2">
    <property type="entry name" value="GPI ANCHORED CFEM DOMAIN PROTEIN (AFU_ORTHOLOGUE AFUA_6G10580)"/>
    <property type="match status" value="1"/>
</dbReference>
<dbReference type="OrthoDB" id="3767534at2759"/>
<dbReference type="GO" id="GO:0046872">
    <property type="term" value="F:metal ion binding"/>
    <property type="evidence" value="ECO:0007669"/>
    <property type="project" value="UniProtKB-UniRule"/>
</dbReference>
<evidence type="ECO:0000256" key="17">
    <source>
        <dbReference type="SAM" id="SignalP"/>
    </source>
</evidence>
<feature type="domain" description="CFEM" evidence="18">
    <location>
        <begin position="1"/>
        <end position="114"/>
    </location>
</feature>
<feature type="disulfide bond" evidence="15">
    <location>
        <begin position="43"/>
        <end position="50"/>
    </location>
</feature>